<reference evidence="11" key="3">
    <citation type="submission" date="2018-04" db="EMBL/GenBank/DDBJ databases">
        <authorList>
            <person name="Sheh A."/>
            <person name="Shen Z."/>
            <person name="Mannion A.J."/>
            <person name="Fox J.G."/>
        </authorList>
    </citation>
    <scope>NUCLEOTIDE SEQUENCE</scope>
    <source>
        <strain evidence="11">MIT 97-6194</strain>
    </source>
</reference>
<feature type="transmembrane region" description="Helical" evidence="9">
    <location>
        <begin position="27"/>
        <end position="50"/>
    </location>
</feature>
<evidence type="ECO:0000313" key="11">
    <source>
        <dbReference type="EMBL" id="TLD95980.1"/>
    </source>
</evidence>
<dbReference type="PANTHER" id="PTHR33910:SF1">
    <property type="entry name" value="PROTEIN TRANSLOCASE SUBUNIT SECE"/>
    <property type="match status" value="1"/>
</dbReference>
<dbReference type="InterPro" id="IPR005807">
    <property type="entry name" value="SecE_bac"/>
</dbReference>
<evidence type="ECO:0000256" key="6">
    <source>
        <dbReference type="ARBA" id="ARBA00022989"/>
    </source>
</evidence>
<name>A0A347VQP8_9HELI</name>
<evidence type="ECO:0000313" key="13">
    <source>
        <dbReference type="Proteomes" id="UP000477070"/>
    </source>
</evidence>
<dbReference type="AlphaFoldDB" id="A0A347VQP8"/>
<evidence type="ECO:0000313" key="12">
    <source>
        <dbReference type="Proteomes" id="UP000029714"/>
    </source>
</evidence>
<dbReference type="Gene3D" id="1.20.5.1030">
    <property type="entry name" value="Preprotein translocase secy subunit"/>
    <property type="match status" value="1"/>
</dbReference>
<dbReference type="GO" id="GO:0006605">
    <property type="term" value="P:protein targeting"/>
    <property type="evidence" value="ECO:0007669"/>
    <property type="project" value="UniProtKB-UniRule"/>
</dbReference>
<reference evidence="11 12" key="2">
    <citation type="journal article" date="2016" name="Infect. Immun.">
        <title>Helicobacter saguini, a Novel Helicobacter Isolated from Cotton-Top Tamarins with Ulcerative Colitis, Has Proinflammatory Properties and Induces Typhlocolitis and Dysplasia in Gnotobiotic IL-10-/- Mice.</title>
        <authorList>
            <person name="Shen Z."/>
            <person name="Mannion A."/>
            <person name="Whary M.T."/>
            <person name="Muthupalani S."/>
            <person name="Sheh A."/>
            <person name="Feng Y."/>
            <person name="Gong G."/>
            <person name="Vandamme P."/>
            <person name="Holcombe H.R."/>
            <person name="Paster B.J."/>
            <person name="Fox J.G."/>
        </authorList>
    </citation>
    <scope>NUCLEOTIDE SEQUENCE [LARGE SCALE GENOMIC DNA]</scope>
    <source>
        <strain evidence="11 12">MIT 97-6194</strain>
    </source>
</reference>
<evidence type="ECO:0000256" key="9">
    <source>
        <dbReference type="HAMAP-Rule" id="MF_00422"/>
    </source>
</evidence>
<keyword evidence="4 9" id="KW-0812">Transmembrane</keyword>
<keyword evidence="5 9" id="KW-0653">Protein transport</keyword>
<keyword evidence="2 9" id="KW-0813">Transport</keyword>
<sequence length="59" mass="6758">MKFLEYYKECKNELGKVIFPTKQQIKIAFISVIVVVSVVTLFLALVDVFFHYSISSIIG</sequence>
<dbReference type="GO" id="GO:0043952">
    <property type="term" value="P:protein transport by the Sec complex"/>
    <property type="evidence" value="ECO:0007669"/>
    <property type="project" value="UniProtKB-UniRule"/>
</dbReference>
<evidence type="ECO:0000256" key="2">
    <source>
        <dbReference type="ARBA" id="ARBA00022448"/>
    </source>
</evidence>
<dbReference type="STRING" id="1548018.LS64_03055"/>
<evidence type="ECO:0000256" key="3">
    <source>
        <dbReference type="ARBA" id="ARBA00022475"/>
    </source>
</evidence>
<dbReference type="InterPro" id="IPR001901">
    <property type="entry name" value="Translocase_SecE/Sec61-g"/>
</dbReference>
<comment type="caution">
    <text evidence="11">The sequence shown here is derived from an EMBL/GenBank/DDBJ whole genome shotgun (WGS) entry which is preliminary data.</text>
</comment>
<evidence type="ECO:0000256" key="4">
    <source>
        <dbReference type="ARBA" id="ARBA00022692"/>
    </source>
</evidence>
<keyword evidence="8 9" id="KW-0472">Membrane</keyword>
<evidence type="ECO:0000256" key="8">
    <source>
        <dbReference type="ARBA" id="ARBA00023136"/>
    </source>
</evidence>
<keyword evidence="12" id="KW-1185">Reference proteome</keyword>
<organism evidence="11 12">
    <name type="scientific">Helicobacter saguini</name>
    <dbReference type="NCBI Taxonomy" id="1548018"/>
    <lineage>
        <taxon>Bacteria</taxon>
        <taxon>Pseudomonadati</taxon>
        <taxon>Campylobacterota</taxon>
        <taxon>Epsilonproteobacteria</taxon>
        <taxon>Campylobacterales</taxon>
        <taxon>Helicobacteraceae</taxon>
        <taxon>Helicobacter</taxon>
    </lineage>
</organism>
<evidence type="ECO:0000256" key="5">
    <source>
        <dbReference type="ARBA" id="ARBA00022927"/>
    </source>
</evidence>
<dbReference type="GO" id="GO:0005886">
    <property type="term" value="C:plasma membrane"/>
    <property type="evidence" value="ECO:0007669"/>
    <property type="project" value="UniProtKB-SubCell"/>
</dbReference>
<protein>
    <recommendedName>
        <fullName evidence="9">Protein translocase subunit SecE</fullName>
    </recommendedName>
</protein>
<dbReference type="Pfam" id="PF00584">
    <property type="entry name" value="SecE"/>
    <property type="match status" value="1"/>
</dbReference>
<reference evidence="10 13" key="4">
    <citation type="submission" date="2019-12" db="EMBL/GenBank/DDBJ databases">
        <title>Multi-Generational Helicobacter saguini Isolates.</title>
        <authorList>
            <person name="Mannion A."/>
            <person name="Shen Z."/>
            <person name="Fox J.G."/>
        </authorList>
    </citation>
    <scope>NUCLEOTIDE SEQUENCE [LARGE SCALE GENOMIC DNA]</scope>
    <source>
        <strain evidence="10">16-048</strain>
        <strain evidence="13">16-048 (F4)</strain>
    </source>
</reference>
<keyword evidence="3 9" id="KW-1003">Cell membrane</keyword>
<evidence type="ECO:0000256" key="7">
    <source>
        <dbReference type="ARBA" id="ARBA00023010"/>
    </source>
</evidence>
<dbReference type="EMBL" id="JRMP02000001">
    <property type="protein sequence ID" value="TLD95980.1"/>
    <property type="molecule type" value="Genomic_DNA"/>
</dbReference>
<evidence type="ECO:0000256" key="1">
    <source>
        <dbReference type="ARBA" id="ARBA00004370"/>
    </source>
</evidence>
<reference evidence="11 12" key="1">
    <citation type="journal article" date="2014" name="Genome Announc.">
        <title>Draft genome sequences of eight enterohepatic helicobacter species isolated from both laboratory and wild rodents.</title>
        <authorList>
            <person name="Sheh A."/>
            <person name="Shen Z."/>
            <person name="Fox J.G."/>
        </authorList>
    </citation>
    <scope>NUCLEOTIDE SEQUENCE [LARGE SCALE GENOMIC DNA]</scope>
    <source>
        <strain evidence="11 12">MIT 97-6194</strain>
    </source>
</reference>
<comment type="similarity">
    <text evidence="9">Belongs to the SecE/SEC61-gamma family.</text>
</comment>
<keyword evidence="7 9" id="KW-0811">Translocation</keyword>
<accession>A0A347VQP8</accession>
<comment type="function">
    <text evidence="9">Essential subunit of the Sec protein translocation channel SecYEG. Clamps together the 2 halves of SecY. May contact the channel plug during translocation.</text>
</comment>
<dbReference type="NCBIfam" id="TIGR00964">
    <property type="entry name" value="secE_bact"/>
    <property type="match status" value="1"/>
</dbReference>
<dbReference type="GO" id="GO:0065002">
    <property type="term" value="P:intracellular protein transmembrane transport"/>
    <property type="evidence" value="ECO:0007669"/>
    <property type="project" value="UniProtKB-UniRule"/>
</dbReference>
<dbReference type="HAMAP" id="MF_00422">
    <property type="entry name" value="SecE"/>
    <property type="match status" value="1"/>
</dbReference>
<dbReference type="GO" id="GO:0008320">
    <property type="term" value="F:protein transmembrane transporter activity"/>
    <property type="evidence" value="ECO:0007669"/>
    <property type="project" value="UniProtKB-UniRule"/>
</dbReference>
<proteinExistence type="inferred from homology"/>
<dbReference type="Proteomes" id="UP000029714">
    <property type="component" value="Unassembled WGS sequence"/>
</dbReference>
<dbReference type="EMBL" id="QBIU01000001">
    <property type="protein sequence ID" value="MWV68473.1"/>
    <property type="molecule type" value="Genomic_DNA"/>
</dbReference>
<keyword evidence="6 9" id="KW-1133">Transmembrane helix</keyword>
<dbReference type="PANTHER" id="PTHR33910">
    <property type="entry name" value="PROTEIN TRANSLOCASE SUBUNIT SECE"/>
    <property type="match status" value="1"/>
</dbReference>
<dbReference type="InterPro" id="IPR038379">
    <property type="entry name" value="SecE_sf"/>
</dbReference>
<comment type="subcellular location">
    <subcellularLocation>
        <location evidence="9">Cell membrane</location>
        <topology evidence="9">Single-pass membrane protein</topology>
    </subcellularLocation>
    <subcellularLocation>
        <location evidence="1">Membrane</location>
    </subcellularLocation>
</comment>
<gene>
    <name evidence="9 11" type="primary">secE</name>
    <name evidence="10" type="ORF">DCO61_00100</name>
    <name evidence="11" type="ORF">LS64_001065</name>
</gene>
<dbReference type="GO" id="GO:0009306">
    <property type="term" value="P:protein secretion"/>
    <property type="evidence" value="ECO:0007669"/>
    <property type="project" value="UniProtKB-UniRule"/>
</dbReference>
<dbReference type="Proteomes" id="UP000477070">
    <property type="component" value="Unassembled WGS sequence"/>
</dbReference>
<evidence type="ECO:0000313" key="10">
    <source>
        <dbReference type="EMBL" id="MWV68473.1"/>
    </source>
</evidence>
<comment type="subunit">
    <text evidence="9">Component of the Sec protein translocase complex. Heterotrimer consisting of SecY, SecE and SecG subunits. The heterotrimers can form oligomers, although 1 heterotrimer is thought to be able to translocate proteins. Interacts with the ribosome. Interacts with SecDF, and other proteins may be involved. Interacts with SecA.</text>
</comment>
<dbReference type="RefSeq" id="WP_034570434.1">
    <property type="nucleotide sequence ID" value="NZ_JRMP02000001.1"/>
</dbReference>